<protein>
    <submittedName>
        <fullName evidence="3">Uncharacterized conserved protein, circularly permuted ATPgrasp superfamily</fullName>
    </submittedName>
</protein>
<evidence type="ECO:0000259" key="2">
    <source>
        <dbReference type="Pfam" id="PF14403"/>
    </source>
</evidence>
<dbReference type="SUPFAM" id="SSF56059">
    <property type="entry name" value="Glutathione synthetase ATP-binding domain-like"/>
    <property type="match status" value="1"/>
</dbReference>
<name>A0A1G9SIK3_9BACT</name>
<dbReference type="STRING" id="392333.SAMN05660860_02380"/>
<feature type="domain" description="DUF403" evidence="1">
    <location>
        <begin position="514"/>
        <end position="838"/>
    </location>
</feature>
<sequence>MLRPDKTTSASIAQHYATRLDGYDEMHSGAGRLLPHWKTLMREIEQLGREGLTLRHREAQRLLRENGVTFNVINGPLGTSRPWQLDPLPLLISTDEWTAIESGMVQRAELLNLILADLYGPQKLLHEGLLPPELIFGHSGFQRCCAGLPAFAQRPLVFCAINLVRGPDGRMWVLDDRAQSPSGAGYALENRMVMTRIAPALFRKSHVKRLAGFFQLFRERLAALAPQNRENPRVVLLTPGPFSQTYFEHAYLADYLGYTLVQGDDLSVRDGRVWLKTLEGLHQVDVILRRLDDAYCDPLELREDSRLGITGLVQASRLGQVAVANPLGSAILENPGLMPFLPGIARYFFNEDLQLPAVATWWCGQEPERRFVLDNLDKLVIKPIHRSRGYRAIFGAQLSTAERSALRERILHKPHLYIGQEMISFSTAPSLAAGAVEPRHAILRAFLVGGEGGYVAMPGGLTRIAATAGELVVSNKTGGGSKDTWVLSKEPVRYVSLWQQPKNDQVLPFCAEPLPSRTADNLFWAGRYVERAEGTARLLRAILALRREQRDADRDLMQPYLHSLLRALTQVTGTYPGFVGEGAKELLKNPRAELSALMLDTGRAGSLAAVLHSFSQVASTVRDHWPVEIWRIIDAILSDWFDDEQPGPLNYRMQDRLDHLIMQLMAFSGLVAESMPRESGWLLLDLGRRLERGLGLISLLRATLVPHLDEAVQRQLMETLLGICDSLNTFRRRYRSYMHLPTVLELLLMDEEHPRSLAYQFAQLRQHVADLPRDRRRECFGEDKRCLLEAYSRLRLAEVAQLTRADENTDDLEVLAELLDNQAAGLWRLSEIITSTYFSHAQPSQQLAPQLQDEDV</sequence>
<evidence type="ECO:0000313" key="3">
    <source>
        <dbReference type="EMBL" id="SDM35127.1"/>
    </source>
</evidence>
<evidence type="ECO:0000313" key="4">
    <source>
        <dbReference type="Proteomes" id="UP000182146"/>
    </source>
</evidence>
<organism evidence="3 4">
    <name type="scientific">Geoalkalibacter ferrihydriticus</name>
    <dbReference type="NCBI Taxonomy" id="392333"/>
    <lineage>
        <taxon>Bacteria</taxon>
        <taxon>Pseudomonadati</taxon>
        <taxon>Thermodesulfobacteriota</taxon>
        <taxon>Desulfuromonadia</taxon>
        <taxon>Desulfuromonadales</taxon>
        <taxon>Geoalkalibacteraceae</taxon>
        <taxon>Geoalkalibacter</taxon>
    </lineage>
</organism>
<dbReference type="PANTHER" id="PTHR34595">
    <property type="entry name" value="BLR5612 PROTEIN"/>
    <property type="match status" value="1"/>
</dbReference>
<evidence type="ECO:0000259" key="1">
    <source>
        <dbReference type="Pfam" id="PF04168"/>
    </source>
</evidence>
<proteinExistence type="predicted"/>
<dbReference type="Gene3D" id="3.30.1490.270">
    <property type="match status" value="1"/>
</dbReference>
<dbReference type="Gene3D" id="3.40.50.11290">
    <property type="match status" value="1"/>
</dbReference>
<dbReference type="AlphaFoldDB" id="A0A1G9SIK3"/>
<dbReference type="Pfam" id="PF14403">
    <property type="entry name" value="CP_ATPgrasp_2"/>
    <property type="match status" value="1"/>
</dbReference>
<dbReference type="InterPro" id="IPR025841">
    <property type="entry name" value="CP_ATPgrasp_2"/>
</dbReference>
<dbReference type="PANTHER" id="PTHR34595:SF2">
    <property type="entry name" value="BLR2978 PROTEIN"/>
    <property type="match status" value="1"/>
</dbReference>
<accession>A0A1G9SIK3</accession>
<dbReference type="EMBL" id="FNGU01000005">
    <property type="protein sequence ID" value="SDM35127.1"/>
    <property type="molecule type" value="Genomic_DNA"/>
</dbReference>
<feature type="domain" description="Circularly permuted ATP-grasp type 2" evidence="2">
    <location>
        <begin position="89"/>
        <end position="465"/>
    </location>
</feature>
<dbReference type="InterPro" id="IPR051680">
    <property type="entry name" value="ATP-dep_Glu-Cys_Ligase-2"/>
</dbReference>
<dbReference type="InterPro" id="IPR007296">
    <property type="entry name" value="DUF403"/>
</dbReference>
<gene>
    <name evidence="3" type="ORF">SAMN05660860_02380</name>
</gene>
<dbReference type="Proteomes" id="UP000182146">
    <property type="component" value="Unassembled WGS sequence"/>
</dbReference>
<reference evidence="3 4" key="1">
    <citation type="submission" date="2016-10" db="EMBL/GenBank/DDBJ databases">
        <authorList>
            <person name="de Groot N.N."/>
        </authorList>
    </citation>
    <scope>NUCLEOTIDE SEQUENCE [LARGE SCALE GENOMIC DNA]</scope>
    <source>
        <strain evidence="3 4">DSM 17813</strain>
    </source>
</reference>
<dbReference type="Pfam" id="PF04168">
    <property type="entry name" value="Alpha-E"/>
    <property type="match status" value="1"/>
</dbReference>
<dbReference type="RefSeq" id="WP_235264004.1">
    <property type="nucleotide sequence ID" value="NZ_FNGU01000005.1"/>
</dbReference>